<keyword evidence="2" id="KW-0285">Flavoprotein</keyword>
<feature type="binding site" evidence="2">
    <location>
        <position position="338"/>
    </location>
    <ligand>
        <name>FAD</name>
        <dbReference type="ChEBI" id="CHEBI:57692"/>
    </ligand>
</feature>
<dbReference type="Proteomes" id="UP000601768">
    <property type="component" value="Unassembled WGS sequence"/>
</dbReference>
<keyword evidence="2" id="KW-0547">Nucleotide-binding</keyword>
<keyword evidence="2" id="KW-0274">FAD</keyword>
<dbReference type="InterPro" id="IPR006905">
    <property type="entry name" value="Flavin_halogenase"/>
</dbReference>
<comment type="caution">
    <text evidence="3">The sequence shown here is derived from an EMBL/GenBank/DDBJ whole genome shotgun (WGS) entry which is preliminary data.</text>
</comment>
<dbReference type="GO" id="GO:0004497">
    <property type="term" value="F:monooxygenase activity"/>
    <property type="evidence" value="ECO:0007669"/>
    <property type="project" value="InterPro"/>
</dbReference>
<feature type="binding site" evidence="2">
    <location>
        <position position="84"/>
    </location>
    <ligand>
        <name>7-chloro-L-tryptophan</name>
        <dbReference type="ChEBI" id="CHEBI:58713"/>
    </ligand>
</feature>
<gene>
    <name evidence="3" type="ORF">H8B19_06045</name>
</gene>
<reference evidence="3" key="1">
    <citation type="journal article" date="2018" name="Int. J. Syst. Evol. Microbiol.">
        <title>Neptunicella marina gen. nov., sp. nov., isolated from surface seawater.</title>
        <authorList>
            <person name="Liu X."/>
            <person name="Lai Q."/>
            <person name="Du Y."/>
            <person name="Zhang X."/>
            <person name="Liu Z."/>
            <person name="Sun F."/>
            <person name="Shao Z."/>
        </authorList>
    </citation>
    <scope>NUCLEOTIDE SEQUENCE</scope>
    <source>
        <strain evidence="3">S27-2</strain>
    </source>
</reference>
<dbReference type="Pfam" id="PF04820">
    <property type="entry name" value="Trp_halogenase"/>
    <property type="match status" value="1"/>
</dbReference>
<feature type="binding site" evidence="2">
    <location>
        <begin position="18"/>
        <end position="21"/>
    </location>
    <ligand>
        <name>FAD</name>
        <dbReference type="ChEBI" id="CHEBI:57692"/>
    </ligand>
</feature>
<dbReference type="PIRSF" id="PIRSF011396">
    <property type="entry name" value="Trp_halogenase"/>
    <property type="match status" value="1"/>
</dbReference>
<evidence type="ECO:0000256" key="1">
    <source>
        <dbReference type="PIRSR" id="PIRSR011396-1"/>
    </source>
</evidence>
<keyword evidence="4" id="KW-1185">Reference proteome</keyword>
<organism evidence="3 4">
    <name type="scientific">Neptunicella marina</name>
    <dbReference type="NCBI Taxonomy" id="2125989"/>
    <lineage>
        <taxon>Bacteria</taxon>
        <taxon>Pseudomonadati</taxon>
        <taxon>Pseudomonadota</taxon>
        <taxon>Gammaproteobacteria</taxon>
        <taxon>Alteromonadales</taxon>
        <taxon>Alteromonadaceae</taxon>
        <taxon>Neptunicella</taxon>
    </lineage>
</organism>
<dbReference type="InterPro" id="IPR033856">
    <property type="entry name" value="Trp_halogen"/>
</dbReference>
<dbReference type="RefSeq" id="WP_186505897.1">
    <property type="nucleotide sequence ID" value="NZ_JACNEP010000003.1"/>
</dbReference>
<dbReference type="InterPro" id="IPR050816">
    <property type="entry name" value="Flavin-dep_Halogenase_NPB"/>
</dbReference>
<reference evidence="3" key="2">
    <citation type="submission" date="2020-08" db="EMBL/GenBank/DDBJ databases">
        <authorList>
            <person name="Lai Q."/>
        </authorList>
    </citation>
    <scope>NUCLEOTIDE SEQUENCE</scope>
    <source>
        <strain evidence="3">S27-2</strain>
    </source>
</reference>
<dbReference type="Gene3D" id="3.50.50.60">
    <property type="entry name" value="FAD/NAD(P)-binding domain"/>
    <property type="match status" value="1"/>
</dbReference>
<evidence type="ECO:0000313" key="3">
    <source>
        <dbReference type="EMBL" id="MBC3765430.1"/>
    </source>
</evidence>
<dbReference type="GO" id="GO:0000166">
    <property type="term" value="F:nucleotide binding"/>
    <property type="evidence" value="ECO:0007669"/>
    <property type="project" value="UniProtKB-KW"/>
</dbReference>
<dbReference type="AlphaFoldDB" id="A0A8J6IP97"/>
<dbReference type="PANTHER" id="PTHR43747:SF4">
    <property type="entry name" value="FLAVIN-DEPENDENT TRYPTOPHAN HALOGENASE"/>
    <property type="match status" value="1"/>
</dbReference>
<feature type="active site" evidence="1">
    <location>
        <position position="84"/>
    </location>
</feature>
<name>A0A8J6IP97_9ALTE</name>
<feature type="binding site" evidence="2">
    <location>
        <position position="347"/>
    </location>
    <ligand>
        <name>L-tryptophan</name>
        <dbReference type="ChEBI" id="CHEBI:57912"/>
    </ligand>
</feature>
<sequence>MSEKMGGMQRFKVVIVGGGSAGWMTAAAMGRFLDPQRFSIQLVESAQIGTVGVGEATIPHIRQFNQMLGIDENQFMQATGATYKLGIQFNGWGSENSSYIHPFGFSGEDIAGVGFHHAWLKAKKAGQARDFQQYSIACQMALAGKFQYQSEDETSLLSHYSYAFHLDATQYGLFLKQLAQQAGVERIEDKITSVHQHSSGDIKSLVLQDGQEINGDFFIDCSGFRSLLVGESLQQPFDNWQHWLPCDSALALATKKMDTIVPYTQASAHTAGWRWRIPLQHRTGNGWVYASDFMSDSSAQQQFSEHLEIHADKAPKKISFVTGKRTNSWVKNCVAIGLSAGFLEPLESTSLYLTQIAIQRLIELFPQNGVTDVERDYFNRTLNNEYLKVRDFLILHYKLNQRQDSDFWRYCADMSIPDSLQQQMDLFKQHACVDNYRQGLFMQPSWLAVYLGQGFYPLTDNSALGKLSSDSINQQLERYYQSVQNAVAKMPAHQHALDATAQRSEQSTAHYPAVGQSLYGRLC</sequence>
<proteinExistence type="predicted"/>
<dbReference type="EMBL" id="JACNEP010000003">
    <property type="protein sequence ID" value="MBC3765430.1"/>
    <property type="molecule type" value="Genomic_DNA"/>
</dbReference>
<protein>
    <submittedName>
        <fullName evidence="3">Tryptophan 7-halogenase</fullName>
    </submittedName>
</protein>
<dbReference type="SUPFAM" id="SSF51905">
    <property type="entry name" value="FAD/NAD(P)-binding domain"/>
    <property type="match status" value="1"/>
</dbReference>
<evidence type="ECO:0000256" key="2">
    <source>
        <dbReference type="PIRSR" id="PIRSR011396-2"/>
    </source>
</evidence>
<accession>A0A8J6IP97</accession>
<dbReference type="PANTHER" id="PTHR43747">
    <property type="entry name" value="FAD-BINDING PROTEIN"/>
    <property type="match status" value="1"/>
</dbReference>
<evidence type="ECO:0000313" key="4">
    <source>
        <dbReference type="Proteomes" id="UP000601768"/>
    </source>
</evidence>
<dbReference type="InterPro" id="IPR036188">
    <property type="entry name" value="FAD/NAD-bd_sf"/>
</dbReference>